<evidence type="ECO:0000313" key="11">
    <source>
        <dbReference type="EMBL" id="XCF18363.1"/>
    </source>
</evidence>
<evidence type="ECO:0000256" key="2">
    <source>
        <dbReference type="ARBA" id="ARBA00022741"/>
    </source>
</evidence>
<dbReference type="AlphaFoldDB" id="A0AAU8CHK0"/>
<gene>
    <name evidence="11" type="ORF">ABSL23_16975</name>
</gene>
<dbReference type="Gene3D" id="3.40.50.300">
    <property type="entry name" value="P-loop containing nucleotide triphosphate hydrolases"/>
    <property type="match status" value="1"/>
</dbReference>
<dbReference type="PANTHER" id="PTHR30591:SF1">
    <property type="entry name" value="RECBCD ENZYME SUBUNIT RECC"/>
    <property type="match status" value="1"/>
</dbReference>
<dbReference type="GeneID" id="91110878"/>
<accession>A0AAU8CHK0</accession>
<dbReference type="EMBL" id="CP159206">
    <property type="protein sequence ID" value="XCF18363.1"/>
    <property type="molecule type" value="Genomic_DNA"/>
</dbReference>
<dbReference type="GO" id="GO:0004527">
    <property type="term" value="F:exonuclease activity"/>
    <property type="evidence" value="ECO:0007669"/>
    <property type="project" value="UniProtKB-KW"/>
</dbReference>
<evidence type="ECO:0000256" key="7">
    <source>
        <dbReference type="ARBA" id="ARBA00023125"/>
    </source>
</evidence>
<keyword evidence="6" id="KW-0067">ATP-binding</keyword>
<dbReference type="GO" id="GO:0006310">
    <property type="term" value="P:DNA recombination"/>
    <property type="evidence" value="ECO:0007669"/>
    <property type="project" value="TreeGrafter"/>
</dbReference>
<feature type="compositionally biased region" description="Basic and acidic residues" evidence="9">
    <location>
        <begin position="647"/>
        <end position="679"/>
    </location>
</feature>
<dbReference type="RefSeq" id="WP_353635635.1">
    <property type="nucleotide sequence ID" value="NZ_CP159206.1"/>
</dbReference>
<feature type="region of interest" description="Disordered" evidence="9">
    <location>
        <begin position="647"/>
        <end position="710"/>
    </location>
</feature>
<dbReference type="Pfam" id="PF12705">
    <property type="entry name" value="PDDEXK_1"/>
    <property type="match status" value="1"/>
</dbReference>
<organism evidence="11">
    <name type="scientific">Halobacterium sp. NMX12-1</name>
    <dbReference type="NCBI Taxonomy" id="3166650"/>
    <lineage>
        <taxon>Archaea</taxon>
        <taxon>Methanobacteriati</taxon>
        <taxon>Methanobacteriota</taxon>
        <taxon>Stenosarchaea group</taxon>
        <taxon>Halobacteria</taxon>
        <taxon>Halobacteriales</taxon>
        <taxon>Halobacteriaceae</taxon>
        <taxon>Halobacterium</taxon>
    </lineage>
</organism>
<keyword evidence="4" id="KW-0378">Hydrolase</keyword>
<dbReference type="PANTHER" id="PTHR30591">
    <property type="entry name" value="RECBCD ENZYME SUBUNIT RECC"/>
    <property type="match status" value="1"/>
</dbReference>
<dbReference type="Gene3D" id="3.90.320.10">
    <property type="match status" value="1"/>
</dbReference>
<evidence type="ECO:0000259" key="10">
    <source>
        <dbReference type="Pfam" id="PF12705"/>
    </source>
</evidence>
<keyword evidence="8" id="KW-0234">DNA repair</keyword>
<feature type="domain" description="PD-(D/E)XK endonuclease-like" evidence="10">
    <location>
        <begin position="710"/>
        <end position="1024"/>
    </location>
</feature>
<keyword evidence="3" id="KW-0227">DNA damage</keyword>
<dbReference type="InterPro" id="IPR011604">
    <property type="entry name" value="PDDEXK-like_dom_sf"/>
</dbReference>
<dbReference type="GO" id="GO:0003677">
    <property type="term" value="F:DNA binding"/>
    <property type="evidence" value="ECO:0007669"/>
    <property type="project" value="UniProtKB-KW"/>
</dbReference>
<dbReference type="SUPFAM" id="SSF52540">
    <property type="entry name" value="P-loop containing nucleoside triphosphate hydrolases"/>
    <property type="match status" value="1"/>
</dbReference>
<evidence type="ECO:0000256" key="9">
    <source>
        <dbReference type="SAM" id="MobiDB-lite"/>
    </source>
</evidence>
<evidence type="ECO:0000256" key="5">
    <source>
        <dbReference type="ARBA" id="ARBA00022839"/>
    </source>
</evidence>
<evidence type="ECO:0000256" key="8">
    <source>
        <dbReference type="ARBA" id="ARBA00023204"/>
    </source>
</evidence>
<evidence type="ECO:0000256" key="1">
    <source>
        <dbReference type="ARBA" id="ARBA00022722"/>
    </source>
</evidence>
<evidence type="ECO:0000256" key="3">
    <source>
        <dbReference type="ARBA" id="ARBA00022763"/>
    </source>
</evidence>
<name>A0AAU8CHK0_9EURY</name>
<evidence type="ECO:0000256" key="4">
    <source>
        <dbReference type="ARBA" id="ARBA00022801"/>
    </source>
</evidence>
<dbReference type="GO" id="GO:0006281">
    <property type="term" value="P:DNA repair"/>
    <property type="evidence" value="ECO:0007669"/>
    <property type="project" value="UniProtKB-KW"/>
</dbReference>
<dbReference type="GO" id="GO:0005524">
    <property type="term" value="F:ATP binding"/>
    <property type="evidence" value="ECO:0007669"/>
    <property type="project" value="UniProtKB-KW"/>
</dbReference>
<dbReference type="KEGG" id="hanx:ABSL23_16975"/>
<evidence type="ECO:0000256" key="6">
    <source>
        <dbReference type="ARBA" id="ARBA00022840"/>
    </source>
</evidence>
<proteinExistence type="predicted"/>
<dbReference type="InterPro" id="IPR038726">
    <property type="entry name" value="PDDEXK_AddAB-type"/>
</dbReference>
<keyword evidence="2" id="KW-0547">Nucleotide-binding</keyword>
<keyword evidence="5" id="KW-0269">Exonuclease</keyword>
<keyword evidence="1" id="KW-0540">Nuclease</keyword>
<dbReference type="InterPro" id="IPR027417">
    <property type="entry name" value="P-loop_NTPase"/>
</dbReference>
<geneLocation type="plasmid" evidence="11">
    <name>pNMX12-1_119</name>
</geneLocation>
<sequence length="1066" mass="118078">MTSTLLTGSQHAHLEEAAFERAAEIAENSLGSVLYITRNDARRSEVEDNWATTHDSLSLRAETLDAVVREWYEHLHGPVQPLSGQLNRRLAEYALDRTTAETDGALAGEPASAALADSFSSRFSLFDDAGVGAPDALAAEFEGSALDDRIAKATVDAYRHYWDLHGDYVDEWVCTRGEMFDAVATAEQSLSAFSPELDVVILSGYHEFRPVERRLIERLVDELPTIALLPLHQDGRSGVDAVAEDALEVYEALDFETVELEPVDESGRAFGTITESLYRPDPDTVPAPDALRWRELPTPEREIRFVARELRTELANGRDPDDLAVVVPGTEAYSGYVEDTFDTFDIPHVTTAASQLNQTFTGSIVHDLLNLAEPDPRAEDLTSLLANPLVDVVDTDQANAVTASARRRDTVSVSPLLDDVDDDAEALIEDLLSTLETVRTGNVEDATETLRRLLDGQFDVEAATEDYASGAEQAVEQRAYDLVDEVLSSFESLEGVDSDLSPLALFTRAFDGVPIRVPQSAAGGHVEVMGLLDARMRSFEKVVLVGLTSEHFPVTPERPAFFEEMTDAHPRFDTGDERLRGRYLFATLLANVDELTITTPETGDDESAVVRSPVLDELQRVTGIEPEGGVDDRVGSREDLQRHVAATDDRRAAVSRAGDRGDLSPEQTKRTDRGLHCADNRGTAGLSEHDGVLDPETVDEVYPPSEREPYSASRIERYVECGFKFYADEVLGIEDPDDVEVVPTPLETGSYVHDVLERFFADLQDETEDGVDLTDFDRDELATHLREIAVEELRDADFEYHGLFYERWKAELFAGLGDDGSAPYDAGAKPHDAPEQGLFATFLDNELSRDGADRPHLFEAPFGEGLPDSDAGPFTVERPDGSTVSIRGYIDRVDVSRDGEQPTLTLYDYKTGRAPYMTKTTGGTKFQLPIYLLAAAEVVDGDLFTERSLSATYYQVRPPNDLKVPRGVESKFDSEVELRRFLNDVVPEWLGQIDEAIGNGRFHTTLLSARGANCRYCDYRRACDVRHHRKQEFVDEVHKDDAAYVPLRVRDDEDIETVMSGRSAND</sequence>
<keyword evidence="7" id="KW-0238">DNA-binding</keyword>
<dbReference type="Gene3D" id="1.10.486.10">
    <property type="entry name" value="PCRA, domain 4"/>
    <property type="match status" value="1"/>
</dbReference>
<keyword evidence="11" id="KW-0614">Plasmid</keyword>
<protein>
    <submittedName>
        <fullName evidence="11">PD-(D/E)XK nuclease family protein</fullName>
    </submittedName>
</protein>
<reference evidence="11" key="1">
    <citation type="submission" date="2024-06" db="EMBL/GenBank/DDBJ databases">
        <title>Genome Sequence of an extremely halophilic archaeon isolated from Permian era halite, Salado Formation, Carlsbad, New Mexico: Halobacterium sp. strain NMX12-1.</title>
        <authorList>
            <person name="Sotoa L."/>
            <person name="DasSarma P."/>
            <person name="Anton B.P."/>
            <person name="Vincze T."/>
            <person name="Verma I."/>
            <person name="Eralp B."/>
            <person name="Powers D.W."/>
            <person name="Dozier B.L."/>
            <person name="Roberts R.J."/>
            <person name="DasSarma S."/>
        </authorList>
    </citation>
    <scope>NUCLEOTIDE SEQUENCE</scope>
    <source>
        <strain evidence="11">NMX12-1</strain>
        <plasmid evidence="11">pNMX12-1_119</plasmid>
    </source>
</reference>